<accession>A0A914C1S6</accession>
<name>A0A914C1S6_9BILA</name>
<protein>
    <submittedName>
        <fullName evidence="5">Uncharacterized protein</fullName>
    </submittedName>
</protein>
<dbReference type="PANTHER" id="PTHR34399:SF3">
    <property type="entry name" value="AVID PROTEIN-RELATED"/>
    <property type="match status" value="1"/>
</dbReference>
<evidence type="ECO:0000256" key="1">
    <source>
        <dbReference type="ARBA" id="ARBA00004613"/>
    </source>
</evidence>
<evidence type="ECO:0000313" key="4">
    <source>
        <dbReference type="Proteomes" id="UP000887540"/>
    </source>
</evidence>
<dbReference type="Pfam" id="PF01382">
    <property type="entry name" value="Avidin"/>
    <property type="match status" value="1"/>
</dbReference>
<dbReference type="InterPro" id="IPR051764">
    <property type="entry name" value="Avidin/Streptavidin-rel"/>
</dbReference>
<organism evidence="4 5">
    <name type="scientific">Acrobeloides nanus</name>
    <dbReference type="NCBI Taxonomy" id="290746"/>
    <lineage>
        <taxon>Eukaryota</taxon>
        <taxon>Metazoa</taxon>
        <taxon>Ecdysozoa</taxon>
        <taxon>Nematoda</taxon>
        <taxon>Chromadorea</taxon>
        <taxon>Rhabditida</taxon>
        <taxon>Tylenchina</taxon>
        <taxon>Cephalobomorpha</taxon>
        <taxon>Cephaloboidea</taxon>
        <taxon>Cephalobidae</taxon>
        <taxon>Acrobeloides</taxon>
    </lineage>
</organism>
<keyword evidence="4" id="KW-1185">Reference proteome</keyword>
<comment type="subcellular location">
    <subcellularLocation>
        <location evidence="1">Secreted</location>
    </subcellularLocation>
</comment>
<dbReference type="GO" id="GO:0009374">
    <property type="term" value="F:biotin binding"/>
    <property type="evidence" value="ECO:0007669"/>
    <property type="project" value="InterPro"/>
</dbReference>
<dbReference type="WBParaSite" id="ACRNAN_Path_1531.g5973.t1">
    <property type="protein sequence ID" value="ACRNAN_Path_1531.g5973.t1"/>
    <property type="gene ID" value="ACRNAN_Path_1531.g5973"/>
</dbReference>
<evidence type="ECO:0000256" key="2">
    <source>
        <dbReference type="ARBA" id="ARBA00022525"/>
    </source>
</evidence>
<dbReference type="SUPFAM" id="SSF50876">
    <property type="entry name" value="Avidin/streptavidin"/>
    <property type="match status" value="1"/>
</dbReference>
<dbReference type="AlphaFoldDB" id="A0A914C1S6"/>
<dbReference type="GO" id="GO:0005576">
    <property type="term" value="C:extracellular region"/>
    <property type="evidence" value="ECO:0007669"/>
    <property type="project" value="UniProtKB-SubCell"/>
</dbReference>
<dbReference type="InterPro" id="IPR036896">
    <property type="entry name" value="Avidin-like_sf"/>
</dbReference>
<reference evidence="5" key="1">
    <citation type="submission" date="2022-11" db="UniProtKB">
        <authorList>
            <consortium name="WormBaseParasite"/>
        </authorList>
    </citation>
    <scope>IDENTIFICATION</scope>
</reference>
<evidence type="ECO:0000256" key="3">
    <source>
        <dbReference type="ARBA" id="ARBA00022729"/>
    </source>
</evidence>
<evidence type="ECO:0000313" key="5">
    <source>
        <dbReference type="WBParaSite" id="ACRNAN_Path_1531.g5973.t1"/>
    </source>
</evidence>
<sequence>MTIQHRYDGIVEGNYGTQVEIYEGSAGNYAMDLYGKFQDRMISFVVHYPKSVAIYVGQCYEVDNEDILKMTWTLHSKVDDIQNDWMSKRFGFNTFKPKQY</sequence>
<proteinExistence type="predicted"/>
<dbReference type="Gene3D" id="2.40.128.30">
    <property type="entry name" value="Avidin-like"/>
    <property type="match status" value="1"/>
</dbReference>
<keyword evidence="3" id="KW-0732">Signal</keyword>
<dbReference type="InterPro" id="IPR005468">
    <property type="entry name" value="Avidin/str"/>
</dbReference>
<keyword evidence="2" id="KW-0964">Secreted</keyword>
<dbReference type="PANTHER" id="PTHR34399">
    <property type="entry name" value="AVIDIN-RELATED"/>
    <property type="match status" value="1"/>
</dbReference>
<dbReference type="Proteomes" id="UP000887540">
    <property type="component" value="Unplaced"/>
</dbReference>